<feature type="non-terminal residue" evidence="2">
    <location>
        <position position="1"/>
    </location>
</feature>
<accession>A0AAD9BKF0</accession>
<dbReference type="EMBL" id="JASDAP010000022">
    <property type="protein sequence ID" value="KAK1884431.1"/>
    <property type="molecule type" value="Genomic_DNA"/>
</dbReference>
<evidence type="ECO:0000313" key="2">
    <source>
        <dbReference type="EMBL" id="KAK1884431.1"/>
    </source>
</evidence>
<feature type="region of interest" description="Disordered" evidence="1">
    <location>
        <begin position="55"/>
        <end position="76"/>
    </location>
</feature>
<comment type="caution">
    <text evidence="2">The sequence shown here is derived from an EMBL/GenBank/DDBJ whole genome shotgun (WGS) entry which is preliminary data.</text>
</comment>
<dbReference type="AlphaFoldDB" id="A0AAD9BKF0"/>
<organism evidence="2 3">
    <name type="scientific">Dissostichus eleginoides</name>
    <name type="common">Patagonian toothfish</name>
    <name type="synonym">Dissostichus amissus</name>
    <dbReference type="NCBI Taxonomy" id="100907"/>
    <lineage>
        <taxon>Eukaryota</taxon>
        <taxon>Metazoa</taxon>
        <taxon>Chordata</taxon>
        <taxon>Craniata</taxon>
        <taxon>Vertebrata</taxon>
        <taxon>Euteleostomi</taxon>
        <taxon>Actinopterygii</taxon>
        <taxon>Neopterygii</taxon>
        <taxon>Teleostei</taxon>
        <taxon>Neoteleostei</taxon>
        <taxon>Acanthomorphata</taxon>
        <taxon>Eupercaria</taxon>
        <taxon>Perciformes</taxon>
        <taxon>Notothenioidei</taxon>
        <taxon>Nototheniidae</taxon>
        <taxon>Dissostichus</taxon>
    </lineage>
</organism>
<sequence>VDESLFGAFGVSLKRVQWLKTPPRDLETWGRHGRPEITLGTTQRANALQHWAPAAESHPVTGPRVHGANQTPGTCSQGTLSVVDTWGFFTHRDKEAESQCEGLPLHLLLVHLQLG</sequence>
<proteinExistence type="predicted"/>
<evidence type="ECO:0000313" key="3">
    <source>
        <dbReference type="Proteomes" id="UP001228049"/>
    </source>
</evidence>
<protein>
    <submittedName>
        <fullName evidence="2">Retinitis pigmentosa 1-like 1 protein</fullName>
    </submittedName>
</protein>
<gene>
    <name evidence="2" type="ORF">KUDE01_022749</name>
</gene>
<name>A0AAD9BKF0_DISEL</name>
<keyword evidence="3" id="KW-1185">Reference proteome</keyword>
<evidence type="ECO:0000256" key="1">
    <source>
        <dbReference type="SAM" id="MobiDB-lite"/>
    </source>
</evidence>
<reference evidence="2" key="1">
    <citation type="submission" date="2023-04" db="EMBL/GenBank/DDBJ databases">
        <title>Chromosome-level genome of Chaenocephalus aceratus.</title>
        <authorList>
            <person name="Park H."/>
        </authorList>
    </citation>
    <scope>NUCLEOTIDE SEQUENCE</scope>
    <source>
        <strain evidence="2">DE</strain>
        <tissue evidence="2">Muscle</tissue>
    </source>
</reference>
<feature type="non-terminal residue" evidence="2">
    <location>
        <position position="115"/>
    </location>
</feature>
<dbReference type="Proteomes" id="UP001228049">
    <property type="component" value="Unassembled WGS sequence"/>
</dbReference>